<sequence length="92" mass="9505">MGAPRPLAPWAVPRSARRVKGACGVAARGPAAPLDPPVTVVVAGAPLSRWWGKYAPTTEPADMVATMGRFPGYGGPMPAGSARTRVQTAREP</sequence>
<protein>
    <submittedName>
        <fullName evidence="2">Uncharacterized protein</fullName>
    </submittedName>
</protein>
<gene>
    <name evidence="2" type="ORF">Cch01nite_31890</name>
</gene>
<comment type="caution">
    <text evidence="2">The sequence shown here is derived from an EMBL/GenBank/DDBJ whole genome shotgun (WGS) entry which is preliminary data.</text>
</comment>
<organism evidence="2 3">
    <name type="scientific">Cellulomonas chitinilytica</name>
    <dbReference type="NCBI Taxonomy" id="398759"/>
    <lineage>
        <taxon>Bacteria</taxon>
        <taxon>Bacillati</taxon>
        <taxon>Actinomycetota</taxon>
        <taxon>Actinomycetes</taxon>
        <taxon>Micrococcales</taxon>
        <taxon>Cellulomonadaceae</taxon>
        <taxon>Cellulomonas</taxon>
    </lineage>
</organism>
<dbReference type="Proteomes" id="UP000632740">
    <property type="component" value="Unassembled WGS sequence"/>
</dbReference>
<dbReference type="AlphaFoldDB" id="A0A919P4C4"/>
<name>A0A919P4C4_9CELL</name>
<evidence type="ECO:0000313" key="3">
    <source>
        <dbReference type="Proteomes" id="UP000632740"/>
    </source>
</evidence>
<evidence type="ECO:0000313" key="2">
    <source>
        <dbReference type="EMBL" id="GIG22465.1"/>
    </source>
</evidence>
<keyword evidence="3" id="KW-1185">Reference proteome</keyword>
<dbReference type="EMBL" id="BONK01000011">
    <property type="protein sequence ID" value="GIG22465.1"/>
    <property type="molecule type" value="Genomic_DNA"/>
</dbReference>
<proteinExistence type="predicted"/>
<reference evidence="2" key="1">
    <citation type="submission" date="2021-01" db="EMBL/GenBank/DDBJ databases">
        <title>Whole genome shotgun sequence of Cellulomonas chitinilytica NBRC 110799.</title>
        <authorList>
            <person name="Komaki H."/>
            <person name="Tamura T."/>
        </authorList>
    </citation>
    <scope>NUCLEOTIDE SEQUENCE</scope>
    <source>
        <strain evidence="2">NBRC 110799</strain>
    </source>
</reference>
<evidence type="ECO:0000256" key="1">
    <source>
        <dbReference type="SAM" id="MobiDB-lite"/>
    </source>
</evidence>
<accession>A0A919P4C4</accession>
<feature type="region of interest" description="Disordered" evidence="1">
    <location>
        <begin position="73"/>
        <end position="92"/>
    </location>
</feature>